<sequence length="331" mass="35516">MEEAASRRRFARAAWVNVLGNAAKILVEGAVGLLFGSVALVADAAHSIADLIASLVVLLWGGSRFDDPDIDHPHGHARIEPLTALFVGAVIVLLGANLLYESVLGLVESPTITFSPYMIAALLFAMADMYLVYWYTERTNADIGSTALDALAVDCLNDLYTSVAALVGVAGIAFGYPVLDAVAGGVVSLLVVYQGISIARENLTYLSGKAAPGHRREDVRRTLLDHDEVHGVHDLAVFWDGSVLEVEAHVEVDGDLTLRQAHDLETRLVTSAQTLDDVRDVHIHLDPSGVGEWKDTQESLSTPAVTESNAGEFEFDARPPGPARPSEDRES</sequence>
<dbReference type="SUPFAM" id="SSF161111">
    <property type="entry name" value="Cation efflux protein transmembrane domain-like"/>
    <property type="match status" value="1"/>
</dbReference>
<feature type="domain" description="Cation efflux protein cytoplasmic" evidence="9">
    <location>
        <begin position="213"/>
        <end position="287"/>
    </location>
</feature>
<dbReference type="SUPFAM" id="SSF160240">
    <property type="entry name" value="Cation efflux protein cytoplasmic domain-like"/>
    <property type="match status" value="1"/>
</dbReference>
<dbReference type="PANTHER" id="PTHR43840">
    <property type="entry name" value="MITOCHONDRIAL METAL TRANSPORTER 1-RELATED"/>
    <property type="match status" value="1"/>
</dbReference>
<keyword evidence="11" id="KW-1185">Reference proteome</keyword>
<evidence type="ECO:0000256" key="3">
    <source>
        <dbReference type="ARBA" id="ARBA00022692"/>
    </source>
</evidence>
<evidence type="ECO:0000259" key="9">
    <source>
        <dbReference type="Pfam" id="PF16916"/>
    </source>
</evidence>
<keyword evidence="3 7" id="KW-0812">Transmembrane</keyword>
<evidence type="ECO:0000256" key="2">
    <source>
        <dbReference type="ARBA" id="ARBA00022448"/>
    </source>
</evidence>
<feature type="transmembrane region" description="Helical" evidence="7">
    <location>
        <begin position="82"/>
        <end position="100"/>
    </location>
</feature>
<evidence type="ECO:0000313" key="11">
    <source>
        <dbReference type="Proteomes" id="UP000466535"/>
    </source>
</evidence>
<evidence type="ECO:0000256" key="5">
    <source>
        <dbReference type="ARBA" id="ARBA00023136"/>
    </source>
</evidence>
<dbReference type="GO" id="GO:0008324">
    <property type="term" value="F:monoatomic cation transmembrane transporter activity"/>
    <property type="evidence" value="ECO:0007669"/>
    <property type="project" value="InterPro"/>
</dbReference>
<feature type="compositionally biased region" description="Polar residues" evidence="6">
    <location>
        <begin position="298"/>
        <end position="309"/>
    </location>
</feature>
<dbReference type="RefSeq" id="WP_159764573.1">
    <property type="nucleotide sequence ID" value="NZ_WUUT01000005.1"/>
</dbReference>
<dbReference type="Pfam" id="PF01545">
    <property type="entry name" value="Cation_efflux"/>
    <property type="match status" value="1"/>
</dbReference>
<evidence type="ECO:0000313" key="10">
    <source>
        <dbReference type="EMBL" id="MXR52433.1"/>
    </source>
</evidence>
<dbReference type="Gene3D" id="3.30.70.1350">
    <property type="entry name" value="Cation efflux protein, cytoplasmic domain"/>
    <property type="match status" value="1"/>
</dbReference>
<dbReference type="InterPro" id="IPR036837">
    <property type="entry name" value="Cation_efflux_CTD_sf"/>
</dbReference>
<dbReference type="InterPro" id="IPR027470">
    <property type="entry name" value="Cation_efflux_CTD"/>
</dbReference>
<feature type="transmembrane region" description="Helical" evidence="7">
    <location>
        <begin position="44"/>
        <end position="61"/>
    </location>
</feature>
<feature type="transmembrane region" description="Helical" evidence="7">
    <location>
        <begin position="112"/>
        <end position="135"/>
    </location>
</feature>
<organism evidence="10 11">
    <name type="scientific">Halovenus carboxidivorans</name>
    <dbReference type="NCBI Taxonomy" id="2692199"/>
    <lineage>
        <taxon>Archaea</taxon>
        <taxon>Methanobacteriati</taxon>
        <taxon>Methanobacteriota</taxon>
        <taxon>Stenosarchaea group</taxon>
        <taxon>Halobacteria</taxon>
        <taxon>Halobacteriales</taxon>
        <taxon>Haloarculaceae</taxon>
        <taxon>Halovenus</taxon>
    </lineage>
</organism>
<evidence type="ECO:0000256" key="4">
    <source>
        <dbReference type="ARBA" id="ARBA00022989"/>
    </source>
</evidence>
<comment type="caution">
    <text evidence="10">The sequence shown here is derived from an EMBL/GenBank/DDBJ whole genome shotgun (WGS) entry which is preliminary data.</text>
</comment>
<evidence type="ECO:0000256" key="1">
    <source>
        <dbReference type="ARBA" id="ARBA00004141"/>
    </source>
</evidence>
<gene>
    <name evidence="10" type="ORF">GRX03_12560</name>
</gene>
<feature type="region of interest" description="Disordered" evidence="6">
    <location>
        <begin position="287"/>
        <end position="331"/>
    </location>
</feature>
<evidence type="ECO:0000259" key="8">
    <source>
        <dbReference type="Pfam" id="PF01545"/>
    </source>
</evidence>
<dbReference type="InterPro" id="IPR002524">
    <property type="entry name" value="Cation_efflux"/>
</dbReference>
<dbReference type="PANTHER" id="PTHR43840:SF15">
    <property type="entry name" value="MITOCHONDRIAL METAL TRANSPORTER 1-RELATED"/>
    <property type="match status" value="1"/>
</dbReference>
<keyword evidence="5 7" id="KW-0472">Membrane</keyword>
<dbReference type="InterPro" id="IPR050291">
    <property type="entry name" value="CDF_Transporter"/>
</dbReference>
<proteinExistence type="predicted"/>
<feature type="transmembrane region" description="Helical" evidence="7">
    <location>
        <begin position="12"/>
        <end position="38"/>
    </location>
</feature>
<dbReference type="AlphaFoldDB" id="A0A6B0TA17"/>
<feature type="transmembrane region" description="Helical" evidence="7">
    <location>
        <begin position="182"/>
        <end position="199"/>
    </location>
</feature>
<keyword evidence="4 7" id="KW-1133">Transmembrane helix</keyword>
<protein>
    <submittedName>
        <fullName evidence="10">Cation diffusion facilitator family transporter</fullName>
    </submittedName>
</protein>
<dbReference type="InterPro" id="IPR058533">
    <property type="entry name" value="Cation_efflux_TM"/>
</dbReference>
<dbReference type="Proteomes" id="UP000466535">
    <property type="component" value="Unassembled WGS sequence"/>
</dbReference>
<dbReference type="InterPro" id="IPR027469">
    <property type="entry name" value="Cation_efflux_TMD_sf"/>
</dbReference>
<dbReference type="Pfam" id="PF16916">
    <property type="entry name" value="ZT_dimer"/>
    <property type="match status" value="1"/>
</dbReference>
<accession>A0A6B0TA17</accession>
<evidence type="ECO:0000256" key="6">
    <source>
        <dbReference type="SAM" id="MobiDB-lite"/>
    </source>
</evidence>
<dbReference type="EMBL" id="WUUT01000005">
    <property type="protein sequence ID" value="MXR52433.1"/>
    <property type="molecule type" value="Genomic_DNA"/>
</dbReference>
<dbReference type="OrthoDB" id="8907at2157"/>
<evidence type="ECO:0000256" key="7">
    <source>
        <dbReference type="SAM" id="Phobius"/>
    </source>
</evidence>
<keyword evidence="2" id="KW-0813">Transport</keyword>
<dbReference type="Gene3D" id="1.20.1510.10">
    <property type="entry name" value="Cation efflux protein transmembrane domain"/>
    <property type="match status" value="1"/>
</dbReference>
<dbReference type="GO" id="GO:0016020">
    <property type="term" value="C:membrane"/>
    <property type="evidence" value="ECO:0007669"/>
    <property type="project" value="UniProtKB-SubCell"/>
</dbReference>
<comment type="subcellular location">
    <subcellularLocation>
        <location evidence="1">Membrane</location>
        <topology evidence="1">Multi-pass membrane protein</topology>
    </subcellularLocation>
</comment>
<dbReference type="NCBIfam" id="TIGR01297">
    <property type="entry name" value="CDF"/>
    <property type="match status" value="1"/>
</dbReference>
<reference evidence="10 11" key="1">
    <citation type="submission" date="2019-12" db="EMBL/GenBank/DDBJ databases">
        <title>Isolation and characterization of three novel carbon monoxide-oxidizing members of Halobacteria from salione crusts and soils.</title>
        <authorList>
            <person name="Myers M.R."/>
            <person name="King G.M."/>
        </authorList>
    </citation>
    <scope>NUCLEOTIDE SEQUENCE [LARGE SCALE GENOMIC DNA]</scope>
    <source>
        <strain evidence="10 11">WSH3</strain>
    </source>
</reference>
<feature type="domain" description="Cation efflux protein transmembrane" evidence="8">
    <location>
        <begin position="15"/>
        <end position="206"/>
    </location>
</feature>
<feature type="transmembrane region" description="Helical" evidence="7">
    <location>
        <begin position="156"/>
        <end position="176"/>
    </location>
</feature>
<name>A0A6B0TA17_9EURY</name>